<gene>
    <name evidence="2" type="ORF">RUMCAL_02831</name>
</gene>
<dbReference type="Proteomes" id="UP000016662">
    <property type="component" value="Unassembled WGS sequence"/>
</dbReference>
<dbReference type="AlphaFoldDB" id="U2JVL8"/>
<keyword evidence="3" id="KW-1185">Reference proteome</keyword>
<accession>U2JVL8</accession>
<evidence type="ECO:0000259" key="1">
    <source>
        <dbReference type="Pfam" id="PF20612"/>
    </source>
</evidence>
<dbReference type="RefSeq" id="WP_021681017.1">
    <property type="nucleotide sequence ID" value="NZ_KI260325.1"/>
</dbReference>
<feature type="domain" description="SHOCT-like" evidence="1">
    <location>
        <begin position="3"/>
        <end position="50"/>
    </location>
</feature>
<name>U2JVL8_9FIRM</name>
<dbReference type="InterPro" id="IPR046749">
    <property type="entry name" value="SHOCT_2"/>
</dbReference>
<protein>
    <recommendedName>
        <fullName evidence="1">SHOCT-like domain-containing protein</fullName>
    </recommendedName>
</protein>
<dbReference type="STRING" id="411473.RUMCAL_02831"/>
<dbReference type="EMBL" id="AWVF01000359">
    <property type="protein sequence ID" value="ERJ90336.1"/>
    <property type="molecule type" value="Genomic_DNA"/>
</dbReference>
<evidence type="ECO:0000313" key="3">
    <source>
        <dbReference type="Proteomes" id="UP000016662"/>
    </source>
</evidence>
<reference evidence="2 3" key="1">
    <citation type="submission" date="2013-07" db="EMBL/GenBank/DDBJ databases">
        <authorList>
            <person name="Weinstock G."/>
            <person name="Sodergren E."/>
            <person name="Wylie T."/>
            <person name="Fulton L."/>
            <person name="Fulton R."/>
            <person name="Fronick C."/>
            <person name="O'Laughlin M."/>
            <person name="Godfrey J."/>
            <person name="Miner T."/>
            <person name="Herter B."/>
            <person name="Appelbaum E."/>
            <person name="Cordes M."/>
            <person name="Lek S."/>
            <person name="Wollam A."/>
            <person name="Pepin K.H."/>
            <person name="Palsikar V.B."/>
            <person name="Mitreva M."/>
            <person name="Wilson R.K."/>
        </authorList>
    </citation>
    <scope>NUCLEOTIDE SEQUENCE [LARGE SCALE GENOMIC DNA]</scope>
    <source>
        <strain evidence="2 3">ATCC 27760</strain>
    </source>
</reference>
<evidence type="ECO:0000313" key="2">
    <source>
        <dbReference type="EMBL" id="ERJ90336.1"/>
    </source>
</evidence>
<proteinExistence type="predicted"/>
<dbReference type="Pfam" id="PF20612">
    <property type="entry name" value="SHOCT_2"/>
    <property type="match status" value="1"/>
</dbReference>
<dbReference type="PATRIC" id="fig|411473.3.peg.2374"/>
<organism evidence="2 3">
    <name type="scientific">Ruminococcus callidus ATCC 27760</name>
    <dbReference type="NCBI Taxonomy" id="411473"/>
    <lineage>
        <taxon>Bacteria</taxon>
        <taxon>Bacillati</taxon>
        <taxon>Bacillota</taxon>
        <taxon>Clostridia</taxon>
        <taxon>Eubacteriales</taxon>
        <taxon>Oscillospiraceae</taxon>
        <taxon>Ruminococcus</taxon>
    </lineage>
</organism>
<dbReference type="HOGENOM" id="CLU_2919963_0_0_9"/>
<sequence length="61" mass="7141">MKENHDELGYFMVQTLTEKMLEKGLISFDEYDKLTALNRQTFSPLYADLLPKRLDISSKTI</sequence>
<comment type="caution">
    <text evidence="2">The sequence shown here is derived from an EMBL/GenBank/DDBJ whole genome shotgun (WGS) entry which is preliminary data.</text>
</comment>
<dbReference type="OrthoDB" id="1708280at2"/>